<comment type="caution">
    <text evidence="1">The sequence shown here is derived from an EMBL/GenBank/DDBJ whole genome shotgun (WGS) entry which is preliminary data.</text>
</comment>
<dbReference type="Proteomes" id="UP000838756">
    <property type="component" value="Unassembled WGS sequence"/>
</dbReference>
<keyword evidence="2" id="KW-1185">Reference proteome</keyword>
<gene>
    <name evidence="1" type="primary">jg13446</name>
    <name evidence="1" type="ORF">PAEG_LOCUS17302</name>
</gene>
<organism evidence="1 2">
    <name type="scientific">Pararge aegeria aegeria</name>
    <dbReference type="NCBI Taxonomy" id="348720"/>
    <lineage>
        <taxon>Eukaryota</taxon>
        <taxon>Metazoa</taxon>
        <taxon>Ecdysozoa</taxon>
        <taxon>Arthropoda</taxon>
        <taxon>Hexapoda</taxon>
        <taxon>Insecta</taxon>
        <taxon>Pterygota</taxon>
        <taxon>Neoptera</taxon>
        <taxon>Endopterygota</taxon>
        <taxon>Lepidoptera</taxon>
        <taxon>Glossata</taxon>
        <taxon>Ditrysia</taxon>
        <taxon>Papilionoidea</taxon>
        <taxon>Nymphalidae</taxon>
        <taxon>Satyrinae</taxon>
        <taxon>Satyrini</taxon>
        <taxon>Parargina</taxon>
        <taxon>Pararge</taxon>
    </lineage>
</organism>
<dbReference type="EMBL" id="CAKXAJ010025552">
    <property type="protein sequence ID" value="CAH2240807.1"/>
    <property type="molecule type" value="Genomic_DNA"/>
</dbReference>
<sequence length="95" mass="10725">MERATLGISLRDQIRKDEICRTKMLGPHLLGAAYNDDCSGLHITELEKSCISLAKCSQNFTIYTTSKDECWDLGPRARSPARRKIFLLLRLSVSP</sequence>
<reference evidence="1" key="1">
    <citation type="submission" date="2022-03" db="EMBL/GenBank/DDBJ databases">
        <authorList>
            <person name="Lindestad O."/>
        </authorList>
    </citation>
    <scope>NUCLEOTIDE SEQUENCE</scope>
</reference>
<evidence type="ECO:0000313" key="1">
    <source>
        <dbReference type="EMBL" id="CAH2240807.1"/>
    </source>
</evidence>
<proteinExistence type="predicted"/>
<name>A0A8S4RT01_9NEOP</name>
<protein>
    <submittedName>
        <fullName evidence="1">Jg13446 protein</fullName>
    </submittedName>
</protein>
<evidence type="ECO:0000313" key="2">
    <source>
        <dbReference type="Proteomes" id="UP000838756"/>
    </source>
</evidence>
<dbReference type="AlphaFoldDB" id="A0A8S4RT01"/>
<accession>A0A8S4RT01</accession>